<evidence type="ECO:0000313" key="2">
    <source>
        <dbReference type="EMBL" id="KAL2285638.1"/>
    </source>
</evidence>
<evidence type="ECO:0000313" key="3">
    <source>
        <dbReference type="Proteomes" id="UP001600888"/>
    </source>
</evidence>
<feature type="region of interest" description="Disordered" evidence="1">
    <location>
        <begin position="1"/>
        <end position="43"/>
    </location>
</feature>
<dbReference type="Proteomes" id="UP001600888">
    <property type="component" value="Unassembled WGS sequence"/>
</dbReference>
<evidence type="ECO:0000256" key="1">
    <source>
        <dbReference type="SAM" id="MobiDB-lite"/>
    </source>
</evidence>
<keyword evidence="3" id="KW-1185">Reference proteome</keyword>
<name>A0ABR4ET76_9PEZI</name>
<gene>
    <name evidence="2" type="ORF">FJTKL_07658</name>
</gene>
<proteinExistence type="predicted"/>
<dbReference type="EMBL" id="JBAWTH010000029">
    <property type="protein sequence ID" value="KAL2285638.1"/>
    <property type="molecule type" value="Genomic_DNA"/>
</dbReference>
<sequence>MVVTRSSGKDLQADTPQKHVTSSSKVDKPKKATKPKKKPSVPMKAEDLMFEAELMKQVGLGEGLFSKRLDPPWIQHTGPCLMGLPAHIRNKIINFILPINQQPEDQQDNSVTFSSDSEHYEGPCFPCTYIHPILWTCRQLRYEYGQLFCKYYHRRFLAPTPIVPSPFLRLKFPGKLTNSLHLITVTNNHFMWYVPRDWDPTQITRFTQHAASVGVPNYALSMDLSTRVDGPGYKCYPHQPLAEGCRDNLDRWMKTVYYGVETRVLVNEYPLRRDDGMLAHFLHQAQQYRQQGKSWDQLLESLKEAWEAYMERRDLAEVNLGKGVSEMTALYKASNERLVKVRALSLGTGGVS</sequence>
<comment type="caution">
    <text evidence="2">The sequence shown here is derived from an EMBL/GenBank/DDBJ whole genome shotgun (WGS) entry which is preliminary data.</text>
</comment>
<reference evidence="2 3" key="1">
    <citation type="submission" date="2024-03" db="EMBL/GenBank/DDBJ databases">
        <title>A high-quality draft genome sequence of Diaporthe vaccinii, a causative agent of upright dieback and viscid rot disease in cranberry plants.</title>
        <authorList>
            <person name="Sarrasin M."/>
            <person name="Lang B.F."/>
            <person name="Burger G."/>
        </authorList>
    </citation>
    <scope>NUCLEOTIDE SEQUENCE [LARGE SCALE GENOMIC DNA]</scope>
    <source>
        <strain evidence="2 3">IS7</strain>
    </source>
</reference>
<protein>
    <submittedName>
        <fullName evidence="2">Uncharacterized protein</fullName>
    </submittedName>
</protein>
<organism evidence="2 3">
    <name type="scientific">Diaporthe vaccinii</name>
    <dbReference type="NCBI Taxonomy" id="105482"/>
    <lineage>
        <taxon>Eukaryota</taxon>
        <taxon>Fungi</taxon>
        <taxon>Dikarya</taxon>
        <taxon>Ascomycota</taxon>
        <taxon>Pezizomycotina</taxon>
        <taxon>Sordariomycetes</taxon>
        <taxon>Sordariomycetidae</taxon>
        <taxon>Diaporthales</taxon>
        <taxon>Diaporthaceae</taxon>
        <taxon>Diaporthe</taxon>
        <taxon>Diaporthe eres species complex</taxon>
    </lineage>
</organism>
<accession>A0ABR4ET76</accession>